<dbReference type="EMBL" id="CP051167">
    <property type="protein sequence ID" value="QIZ72207.1"/>
    <property type="molecule type" value="Genomic_DNA"/>
</dbReference>
<reference evidence="1 2" key="1">
    <citation type="submission" date="2020-04" db="EMBL/GenBank/DDBJ databases">
        <authorList>
            <person name="Basu S."/>
            <person name="Maruthanayagam V."/>
            <person name="Chakraborty S."/>
            <person name="Pramanik A."/>
            <person name="Mukherjee J."/>
            <person name="Brink B."/>
        </authorList>
    </citation>
    <scope>NUCLEOTIDE SEQUENCE [LARGE SCALE GENOMIC DNA]</scope>
    <source>
        <strain evidence="1 2">AP17</strain>
    </source>
</reference>
<sequence length="268" mass="30981">MKPTNWNEYLSENNPWTKRLIGLEDFSRTRNIGQIEAEYNRVKYGQLADYNGDCIEAYKQEEFKRGGFDDGDDFFISFEENLFKTKLFMARSIFYSLITHTVKKYSSDTLCELGCGYGYNLSYLKNTVSLVYGGEYSKNAVELGKKLNLNVIPFNYYDSNDYQIIKPSSTILTVHSVEQIPNAECFIEGLSSVKNNIVTVINIEPSFLPSRHTLVGCLRNRYIELNDYNRNLFSLLKNRNDIEIIHYSEDIFGINPLNSASLAVWQFK</sequence>
<dbReference type="Proteomes" id="UP000500857">
    <property type="component" value="Chromosome"/>
</dbReference>
<dbReference type="GO" id="GO:0008168">
    <property type="term" value="F:methyltransferase activity"/>
    <property type="evidence" value="ECO:0007669"/>
    <property type="project" value="UniProtKB-KW"/>
</dbReference>
<dbReference type="Gene3D" id="3.40.50.150">
    <property type="entry name" value="Vaccinia Virus protein VP39"/>
    <property type="match status" value="1"/>
</dbReference>
<dbReference type="KEGG" id="oxy:HCG48_17850"/>
<protein>
    <submittedName>
        <fullName evidence="1">Class I SAM-dependent methyltransferase</fullName>
    </submittedName>
</protein>
<gene>
    <name evidence="1" type="ORF">HCG48_17850</name>
</gene>
<keyword evidence="1" id="KW-0808">Transferase</keyword>
<keyword evidence="1" id="KW-0489">Methyltransferase</keyword>
<accession>A0A6H1U1E8</accession>
<dbReference type="GO" id="GO:0032259">
    <property type="term" value="P:methylation"/>
    <property type="evidence" value="ECO:0007669"/>
    <property type="project" value="UniProtKB-KW"/>
</dbReference>
<name>A0A6H1U1E8_9CYAN</name>
<dbReference type="AlphaFoldDB" id="A0A6H1U1E8"/>
<proteinExistence type="predicted"/>
<organism evidence="1 2">
    <name type="scientific">Oxynema aestuarii AP17</name>
    <dbReference type="NCBI Taxonomy" id="2064643"/>
    <lineage>
        <taxon>Bacteria</taxon>
        <taxon>Bacillati</taxon>
        <taxon>Cyanobacteriota</taxon>
        <taxon>Cyanophyceae</taxon>
        <taxon>Oscillatoriophycideae</taxon>
        <taxon>Oscillatoriales</taxon>
        <taxon>Oscillatoriaceae</taxon>
        <taxon>Oxynema</taxon>
        <taxon>Oxynema aestuarii</taxon>
    </lineage>
</organism>
<keyword evidence="2" id="KW-1185">Reference proteome</keyword>
<evidence type="ECO:0000313" key="2">
    <source>
        <dbReference type="Proteomes" id="UP000500857"/>
    </source>
</evidence>
<dbReference type="RefSeq" id="WP_168570357.1">
    <property type="nucleotide sequence ID" value="NZ_CP051167.1"/>
</dbReference>
<dbReference type="SUPFAM" id="SSF53335">
    <property type="entry name" value="S-adenosyl-L-methionine-dependent methyltransferases"/>
    <property type="match status" value="1"/>
</dbReference>
<evidence type="ECO:0000313" key="1">
    <source>
        <dbReference type="EMBL" id="QIZ72207.1"/>
    </source>
</evidence>
<dbReference type="InterPro" id="IPR029063">
    <property type="entry name" value="SAM-dependent_MTases_sf"/>
</dbReference>